<comment type="subcellular location">
    <subcellularLocation>
        <location evidence="1">Membrane</location>
        <topology evidence="1">Multi-pass membrane protein</topology>
    </subcellularLocation>
</comment>
<evidence type="ECO:0000256" key="13">
    <source>
        <dbReference type="SAM" id="SignalP"/>
    </source>
</evidence>
<keyword evidence="8 10" id="KW-0472">Membrane</keyword>
<evidence type="ECO:0000256" key="6">
    <source>
        <dbReference type="ARBA" id="ARBA00022982"/>
    </source>
</evidence>
<gene>
    <name evidence="16" type="ORF">LIER_28039</name>
</gene>
<keyword evidence="7 12" id="KW-1133">Transmembrane helix</keyword>
<keyword evidence="5 13" id="KW-0732">Signal</keyword>
<feature type="chain" id="PRO_5043506437" description="Cytochrome b561 and DOMON domain-containing protein" evidence="13">
    <location>
        <begin position="25"/>
        <end position="385"/>
    </location>
</feature>
<comment type="cofactor">
    <cofactor evidence="10">
        <name>heme b</name>
        <dbReference type="ChEBI" id="CHEBI:60344"/>
    </cofactor>
    <text evidence="10">Binds 2 heme b groups non-covalently.</text>
</comment>
<dbReference type="InterPro" id="IPR045265">
    <property type="entry name" value="AIR12_DOMON"/>
</dbReference>
<feature type="transmembrane region" description="Helical" evidence="12">
    <location>
        <begin position="342"/>
        <end position="365"/>
    </location>
</feature>
<feature type="binding site" description="axial binding residue" evidence="11">
    <location>
        <position position="242"/>
    </location>
    <ligand>
        <name>heme b</name>
        <dbReference type="ChEBI" id="CHEBI:60344"/>
        <label>1</label>
    </ligand>
    <ligandPart>
        <name>Fe</name>
        <dbReference type="ChEBI" id="CHEBI:18248"/>
    </ligandPart>
</feature>
<feature type="transmembrane region" description="Helical" evidence="12">
    <location>
        <begin position="205"/>
        <end position="225"/>
    </location>
</feature>
<evidence type="ECO:0000256" key="8">
    <source>
        <dbReference type="ARBA" id="ARBA00023136"/>
    </source>
</evidence>
<evidence type="ECO:0000256" key="12">
    <source>
        <dbReference type="SAM" id="Phobius"/>
    </source>
</evidence>
<dbReference type="InterPro" id="IPR006593">
    <property type="entry name" value="Cyt_b561/ferric_Rdtase_TM"/>
</dbReference>
<feature type="signal peptide" evidence="13">
    <location>
        <begin position="1"/>
        <end position="24"/>
    </location>
</feature>
<dbReference type="GO" id="GO:0016020">
    <property type="term" value="C:membrane"/>
    <property type="evidence" value="ECO:0007669"/>
    <property type="project" value="UniProtKB-SubCell"/>
</dbReference>
<dbReference type="Gene3D" id="1.20.120.1770">
    <property type="match status" value="1"/>
</dbReference>
<sequence length="385" mass="42265">METTLSSLLCISLNILLSSLVISASQSQTQKCGSQTLTNLYTNCNDLPFLNAYLHYTYDPIKSSLSLAFTAPPSTPNGWVAWAINPTGRGMIGSQSLVAFKDSRGMFTVKTYNITSYVLKESNVWFDVKNATAEESNGVTRLFATIVLPEKGKTDLNLVWQVGASVTNGVPDQHAFLPSNLASKIAINLLQGSATVDSTTTNKNIHGILNAVSWGMLFPVGIIVARYLRTFPSADPAWFYLHVACQVSAYIIGVAGWGTGLKLGSESKGVTHTYHRNIGIALFCLATVQICALFLRPKKDHHYRLYWNIYHHVMGYLILILSIINVFKGLHILSPEKKWKSTYIGILGTLGSIAVLLELITRVVVHRRKSSKSSTPNAFDGYVNS</sequence>
<keyword evidence="4 11" id="KW-0479">Metal-binding</keyword>
<accession>A0AAV3RFT7</accession>
<dbReference type="SMART" id="SM00665">
    <property type="entry name" value="B561"/>
    <property type="match status" value="1"/>
</dbReference>
<dbReference type="PIRSF" id="PIRSF037471">
    <property type="entry name" value="UCP037471"/>
    <property type="match status" value="1"/>
</dbReference>
<name>A0AAV3RFT7_LITER</name>
<keyword evidence="6 10" id="KW-0249">Electron transport</keyword>
<evidence type="ECO:0000256" key="5">
    <source>
        <dbReference type="ARBA" id="ARBA00022729"/>
    </source>
</evidence>
<evidence type="ECO:0000256" key="1">
    <source>
        <dbReference type="ARBA" id="ARBA00004141"/>
    </source>
</evidence>
<comment type="function">
    <text evidence="9">May act as a catecholamine-responsive trans-membrane electron transporter.</text>
</comment>
<evidence type="ECO:0000256" key="11">
    <source>
        <dbReference type="PIRSR" id="PIRSR037471-1"/>
    </source>
</evidence>
<evidence type="ECO:0000313" key="16">
    <source>
        <dbReference type="EMBL" id="GAA0174705.1"/>
    </source>
</evidence>
<evidence type="ECO:0000256" key="3">
    <source>
        <dbReference type="ARBA" id="ARBA00022692"/>
    </source>
</evidence>
<evidence type="ECO:0000259" key="14">
    <source>
        <dbReference type="PROSITE" id="PS50836"/>
    </source>
</evidence>
<dbReference type="PROSITE" id="PS50836">
    <property type="entry name" value="DOMON"/>
    <property type="match status" value="1"/>
</dbReference>
<dbReference type="Proteomes" id="UP001454036">
    <property type="component" value="Unassembled WGS sequence"/>
</dbReference>
<dbReference type="PANTHER" id="PTHR23130">
    <property type="entry name" value="CYTOCHROME B561 AND DOMON DOMAIN-CONTAINING PROTEIN"/>
    <property type="match status" value="1"/>
</dbReference>
<evidence type="ECO:0000256" key="9">
    <source>
        <dbReference type="ARBA" id="ARBA00053871"/>
    </source>
</evidence>
<dbReference type="InterPro" id="IPR017214">
    <property type="entry name" value="UCP037471"/>
</dbReference>
<dbReference type="Pfam" id="PF04526">
    <property type="entry name" value="DUF568"/>
    <property type="match status" value="1"/>
</dbReference>
<keyword evidence="17" id="KW-1185">Reference proteome</keyword>
<feature type="domain" description="DOMON" evidence="14">
    <location>
        <begin position="50"/>
        <end position="163"/>
    </location>
</feature>
<dbReference type="EMBL" id="BAABME010009186">
    <property type="protein sequence ID" value="GAA0174705.1"/>
    <property type="molecule type" value="Genomic_DNA"/>
</dbReference>
<evidence type="ECO:0000256" key="2">
    <source>
        <dbReference type="ARBA" id="ARBA00022448"/>
    </source>
</evidence>
<dbReference type="PANTHER" id="PTHR23130:SF195">
    <property type="entry name" value="CYTOCHROME B561 AND DOMON DOMAIN-CONTAINING PROTEIN"/>
    <property type="match status" value="1"/>
</dbReference>
<keyword evidence="3 12" id="KW-0812">Transmembrane</keyword>
<keyword evidence="2 10" id="KW-0813">Transport</keyword>
<dbReference type="Pfam" id="PF03188">
    <property type="entry name" value="Cytochrom_B561"/>
    <property type="match status" value="1"/>
</dbReference>
<feature type="transmembrane region" description="Helical" evidence="12">
    <location>
        <begin position="237"/>
        <end position="258"/>
    </location>
</feature>
<feature type="domain" description="Cytochrome b561" evidence="15">
    <location>
        <begin position="170"/>
        <end position="366"/>
    </location>
</feature>
<keyword evidence="11" id="KW-0408">Iron</keyword>
<evidence type="ECO:0000259" key="15">
    <source>
        <dbReference type="PROSITE" id="PS50939"/>
    </source>
</evidence>
<organism evidence="16 17">
    <name type="scientific">Lithospermum erythrorhizon</name>
    <name type="common">Purple gromwell</name>
    <name type="synonym">Lithospermum officinale var. erythrorhizon</name>
    <dbReference type="NCBI Taxonomy" id="34254"/>
    <lineage>
        <taxon>Eukaryota</taxon>
        <taxon>Viridiplantae</taxon>
        <taxon>Streptophyta</taxon>
        <taxon>Embryophyta</taxon>
        <taxon>Tracheophyta</taxon>
        <taxon>Spermatophyta</taxon>
        <taxon>Magnoliopsida</taxon>
        <taxon>eudicotyledons</taxon>
        <taxon>Gunneridae</taxon>
        <taxon>Pentapetalae</taxon>
        <taxon>asterids</taxon>
        <taxon>lamiids</taxon>
        <taxon>Boraginales</taxon>
        <taxon>Boraginaceae</taxon>
        <taxon>Boraginoideae</taxon>
        <taxon>Lithospermeae</taxon>
        <taxon>Lithospermum</taxon>
    </lineage>
</organism>
<feature type="transmembrane region" description="Helical" evidence="12">
    <location>
        <begin position="278"/>
        <end position="295"/>
    </location>
</feature>
<dbReference type="InterPro" id="IPR005018">
    <property type="entry name" value="DOMON_domain"/>
</dbReference>
<proteinExistence type="predicted"/>
<dbReference type="CDD" id="cd08760">
    <property type="entry name" value="Cyt_b561_FRRS1_like"/>
    <property type="match status" value="1"/>
</dbReference>
<feature type="binding site" description="axial binding residue" evidence="11">
    <location>
        <position position="311"/>
    </location>
    <ligand>
        <name>heme b</name>
        <dbReference type="ChEBI" id="CHEBI:60344"/>
        <label>1</label>
    </ligand>
    <ligandPart>
        <name>Fe</name>
        <dbReference type="ChEBI" id="CHEBI:18248"/>
    </ligandPart>
</feature>
<feature type="transmembrane region" description="Helical" evidence="12">
    <location>
        <begin position="307"/>
        <end position="327"/>
    </location>
</feature>
<dbReference type="FunFam" id="1.20.120.1770:FF:000007">
    <property type="entry name" value="Cytochrome b561 and DOMON domain-containing protein"/>
    <property type="match status" value="1"/>
</dbReference>
<comment type="caution">
    <text evidence="16">The sequence shown here is derived from an EMBL/GenBank/DDBJ whole genome shotgun (WGS) entry which is preliminary data.</text>
</comment>
<evidence type="ECO:0000256" key="7">
    <source>
        <dbReference type="ARBA" id="ARBA00022989"/>
    </source>
</evidence>
<dbReference type="AlphaFoldDB" id="A0AAV3RFT7"/>
<evidence type="ECO:0000313" key="17">
    <source>
        <dbReference type="Proteomes" id="UP001454036"/>
    </source>
</evidence>
<evidence type="ECO:0000256" key="10">
    <source>
        <dbReference type="PIRNR" id="PIRNR037471"/>
    </source>
</evidence>
<feature type="binding site" description="axial binding residue" evidence="11">
    <location>
        <position position="206"/>
    </location>
    <ligand>
        <name>heme b</name>
        <dbReference type="ChEBI" id="CHEBI:60344"/>
        <label>1</label>
    </ligand>
    <ligandPart>
        <name>Fe</name>
        <dbReference type="ChEBI" id="CHEBI:18248"/>
    </ligandPart>
</feature>
<dbReference type="PROSITE" id="PS50939">
    <property type="entry name" value="CYTOCHROME_B561"/>
    <property type="match status" value="1"/>
</dbReference>
<reference evidence="16 17" key="1">
    <citation type="submission" date="2024-01" db="EMBL/GenBank/DDBJ databases">
        <title>The complete chloroplast genome sequence of Lithospermum erythrorhizon: insights into the phylogenetic relationship among Boraginaceae species and the maternal lineages of purple gromwells.</title>
        <authorList>
            <person name="Okada T."/>
            <person name="Watanabe K."/>
        </authorList>
    </citation>
    <scope>NUCLEOTIDE SEQUENCE [LARGE SCALE GENOMIC DNA]</scope>
</reference>
<evidence type="ECO:0000256" key="4">
    <source>
        <dbReference type="ARBA" id="ARBA00022723"/>
    </source>
</evidence>
<dbReference type="GO" id="GO:0046872">
    <property type="term" value="F:metal ion binding"/>
    <property type="evidence" value="ECO:0007669"/>
    <property type="project" value="UniProtKB-KW"/>
</dbReference>
<dbReference type="CDD" id="cd09629">
    <property type="entry name" value="DOMON_CIL1_like"/>
    <property type="match status" value="1"/>
</dbReference>
<protein>
    <recommendedName>
        <fullName evidence="10">Cytochrome b561 and DOMON domain-containing protein</fullName>
    </recommendedName>
</protein>
<feature type="binding site" description="axial binding residue" evidence="11">
    <location>
        <position position="275"/>
    </location>
    <ligand>
        <name>heme b</name>
        <dbReference type="ChEBI" id="CHEBI:60344"/>
        <label>1</label>
    </ligand>
    <ligandPart>
        <name>Fe</name>
        <dbReference type="ChEBI" id="CHEBI:18248"/>
    </ligandPart>
</feature>